<protein>
    <recommendedName>
        <fullName evidence="3">RNA polymerase II assembly factor Rtp1 C-terminal domain-containing protein</fullName>
    </recommendedName>
</protein>
<feature type="compositionally biased region" description="Low complexity" evidence="2">
    <location>
        <begin position="344"/>
        <end position="360"/>
    </location>
</feature>
<evidence type="ECO:0000256" key="2">
    <source>
        <dbReference type="SAM" id="MobiDB-lite"/>
    </source>
</evidence>
<gene>
    <name evidence="4" type="ORF">PCANC_26022</name>
</gene>
<feature type="compositionally biased region" description="Acidic residues" evidence="2">
    <location>
        <begin position="210"/>
        <end position="226"/>
    </location>
</feature>
<feature type="region of interest" description="Disordered" evidence="2">
    <location>
        <begin position="487"/>
        <end position="510"/>
    </location>
</feature>
<dbReference type="PANTHER" id="PTHR20959:SF1">
    <property type="entry name" value="TRANSPORT AND GOLGI ORGANIZATION PROTEIN 6 HOMOLOG"/>
    <property type="match status" value="1"/>
</dbReference>
<comment type="similarity">
    <text evidence="1">Belongs to the Tango6 family.</text>
</comment>
<sequence>MIEELKTIIRKYHQTRNSDQLIQAAQQITLRAKEKPHPTTDKLDILTTLYQCISHCTQQTPILGSNDLKAIQHLAQSIIKQKPLQQHTIKTLTHIIAPSDLTQSNQFHPRFELHQALFSNLLTQLTHELIKLTLLPESKSWAQQYLNRLLDLAKPKLVFSILLSTLSSLARSKLTGSKQAQHEISHLLSLRLLHPSGIRGLLQSVITDDHQDDQDQQQQEDDDEEQQREGKTTSITLKQFESLYHIISHPSSNVSTSTYWQTILQNLINIIIPQFSIKRKKEVYETFKNQRIIQTPDQIRTAACYIISQITQRQPIVYKTHLSPLLHAAFRPSQSLTKENEHFSAQSSSPEKEPQSSLQEEIIVSQSSPLEKEIQISLPQREKMLSLSNEEEEVQEIVSSTQIEHTLELLNQLILNSEPSHLFIDRLIVPILPQLISLIFFLQRIRAEPQIKQAADELVQIWIKLHPSETVSSWLVRAIREIEAGRELNRPDTSSSQSGPSSRSNQWARDPNGKPCIKYLRAASADSLDFTLDPDMLITWFKGLQTRQFLGHLLSTWLDEVIFLRDRPEFIEAKMTLFRIQCSLKTLDAFEIPQIISDPRHFFPFILNALRLHVTPKIIPPPKKPQKKKKSRQDLRAGSLTLESLKFLNLDCSSDDGQEHQHGLGNDADDDDDLDLDHGILVAGLSLLVALIEGHDDMEEENTPGLREISALLDELLLNQNPSGGRMISEEVYDLGIKSRLLLSVRKALSEVDRRQHDGSRSAREVDQVVQREKEALEGRYRSGLALLKDDCLPLRSQGISELKTVLLTSCRSPHTQKMVEGWAPQVIELLLGSVEEADSFVYLSAIKALSALAERFHQLVGPALAHAFARPLLQPTRDETDPAALRDFDRSVRVGEAMLQVIQRAGTALPLYINRLQPSLLLVLHSPLPTAAPLKPSALAILAACVEAAPAALAPSLSGLIQGCLDILRSTGPMSETIKDDCDACDAKPEEDSDEKSVEMNAQPEPVPIVSSVYAVHHHSTLTRAALLFIQTLLTQTLSLCRSASSSITDHTILKTIRMAIADDLVDIQPVLAYLRLSGAHLGTSPKSDAAPDKTSRANDHHLSTPAPHSSPIVAASLIDNALESLTVLRTVLGC</sequence>
<feature type="compositionally biased region" description="Low complexity" evidence="2">
    <location>
        <begin position="494"/>
        <end position="504"/>
    </location>
</feature>
<evidence type="ECO:0000313" key="4">
    <source>
        <dbReference type="EMBL" id="PLW06565.1"/>
    </source>
</evidence>
<dbReference type="SUPFAM" id="SSF48371">
    <property type="entry name" value="ARM repeat"/>
    <property type="match status" value="2"/>
</dbReference>
<organism evidence="4 5">
    <name type="scientific">Puccinia coronata f. sp. avenae</name>
    <dbReference type="NCBI Taxonomy" id="200324"/>
    <lineage>
        <taxon>Eukaryota</taxon>
        <taxon>Fungi</taxon>
        <taxon>Dikarya</taxon>
        <taxon>Basidiomycota</taxon>
        <taxon>Pucciniomycotina</taxon>
        <taxon>Pucciniomycetes</taxon>
        <taxon>Pucciniales</taxon>
        <taxon>Pucciniaceae</taxon>
        <taxon>Puccinia</taxon>
    </lineage>
</organism>
<dbReference type="GO" id="GO:0009306">
    <property type="term" value="P:protein secretion"/>
    <property type="evidence" value="ECO:0007669"/>
    <property type="project" value="TreeGrafter"/>
</dbReference>
<accession>A0A2N5RZZ5</accession>
<feature type="region of interest" description="Disordered" evidence="2">
    <location>
        <begin position="209"/>
        <end position="231"/>
    </location>
</feature>
<evidence type="ECO:0000313" key="5">
    <source>
        <dbReference type="Proteomes" id="UP000235388"/>
    </source>
</evidence>
<feature type="compositionally biased region" description="Basic and acidic residues" evidence="2">
    <location>
        <begin position="1091"/>
        <end position="1104"/>
    </location>
</feature>
<feature type="region of interest" description="Disordered" evidence="2">
    <location>
        <begin position="981"/>
        <end position="1002"/>
    </location>
</feature>
<feature type="region of interest" description="Disordered" evidence="2">
    <location>
        <begin position="1085"/>
        <end position="1110"/>
    </location>
</feature>
<dbReference type="InterPro" id="IPR039600">
    <property type="entry name" value="TANGO6/Rtp1"/>
</dbReference>
<evidence type="ECO:0000259" key="3">
    <source>
        <dbReference type="Pfam" id="PF10363"/>
    </source>
</evidence>
<feature type="domain" description="RNA polymerase II assembly factor Rtp1 C-terminal" evidence="3">
    <location>
        <begin position="783"/>
        <end position="908"/>
    </location>
</feature>
<dbReference type="InterPro" id="IPR016024">
    <property type="entry name" value="ARM-type_fold"/>
</dbReference>
<dbReference type="Pfam" id="PF10363">
    <property type="entry name" value="RTP1_C1"/>
    <property type="match status" value="1"/>
</dbReference>
<feature type="compositionally biased region" description="Basic and acidic residues" evidence="2">
    <location>
        <begin position="981"/>
        <end position="999"/>
    </location>
</feature>
<dbReference type="PANTHER" id="PTHR20959">
    <property type="entry name" value="TRANSPORT AND GOLGI ORGANIZATION PROTEIN 6 FAMILY MEMBER"/>
    <property type="match status" value="1"/>
</dbReference>
<comment type="caution">
    <text evidence="4">The sequence shown here is derived from an EMBL/GenBank/DDBJ whole genome shotgun (WGS) entry which is preliminary data.</text>
</comment>
<feature type="region of interest" description="Disordered" evidence="2">
    <location>
        <begin position="337"/>
        <end position="360"/>
    </location>
</feature>
<dbReference type="OrthoDB" id="39591at2759"/>
<dbReference type="Proteomes" id="UP000235388">
    <property type="component" value="Unassembled WGS sequence"/>
</dbReference>
<dbReference type="InterPro" id="IPR019451">
    <property type="entry name" value="Rtp1_C1"/>
</dbReference>
<evidence type="ECO:0000256" key="1">
    <source>
        <dbReference type="ARBA" id="ARBA00005724"/>
    </source>
</evidence>
<dbReference type="AlphaFoldDB" id="A0A2N5RZZ5"/>
<reference evidence="4 5" key="1">
    <citation type="submission" date="2017-11" db="EMBL/GenBank/DDBJ databases">
        <title>De novo assembly and phasing of dikaryotic genomes from two isolates of Puccinia coronata f. sp. avenae, the causal agent of oat crown rust.</title>
        <authorList>
            <person name="Miller M.E."/>
            <person name="Zhang Y."/>
            <person name="Omidvar V."/>
            <person name="Sperschneider J."/>
            <person name="Schwessinger B."/>
            <person name="Raley C."/>
            <person name="Palmer J.M."/>
            <person name="Garnica D."/>
            <person name="Upadhyaya N."/>
            <person name="Rathjen J."/>
            <person name="Taylor J.M."/>
            <person name="Park R.F."/>
            <person name="Dodds P.N."/>
            <person name="Hirsch C.D."/>
            <person name="Kianian S.F."/>
            <person name="Figueroa M."/>
        </authorList>
    </citation>
    <scope>NUCLEOTIDE SEQUENCE [LARGE SCALE GENOMIC DNA]</scope>
    <source>
        <strain evidence="4">12NC29</strain>
    </source>
</reference>
<dbReference type="EMBL" id="PGCJ01001304">
    <property type="protein sequence ID" value="PLW06565.1"/>
    <property type="molecule type" value="Genomic_DNA"/>
</dbReference>
<dbReference type="STRING" id="200324.A0A2N5RZZ5"/>
<keyword evidence="5" id="KW-1185">Reference proteome</keyword>
<proteinExistence type="inferred from homology"/>
<name>A0A2N5RZZ5_9BASI</name>